<dbReference type="RefSeq" id="WP_004964506.1">
    <property type="nucleotide sequence ID" value="NZ_BBSG01000006.1"/>
</dbReference>
<accession>A0ABU8ZFG6</accession>
<sequence length="55" mass="5969">MEPKKMRVIVSTVPSNSSETSSKVAKGHKHVSFLAGFFLSESKREKSNTKAGQCA</sequence>
<comment type="caution">
    <text evidence="2">The sequence shown here is derived from an EMBL/GenBank/DDBJ whole genome shotgun (WGS) entry which is preliminary data.</text>
</comment>
<name>A0ABU8ZFG6_ACIJU</name>
<evidence type="ECO:0000256" key="1">
    <source>
        <dbReference type="SAM" id="MobiDB-lite"/>
    </source>
</evidence>
<evidence type="ECO:0000313" key="2">
    <source>
        <dbReference type="EMBL" id="MEK0251898.1"/>
    </source>
</evidence>
<feature type="region of interest" description="Disordered" evidence="1">
    <location>
        <begin position="1"/>
        <end position="25"/>
    </location>
</feature>
<dbReference type="EMBL" id="JBBMLE010000013">
    <property type="protein sequence ID" value="MEK0251898.1"/>
    <property type="molecule type" value="Genomic_DNA"/>
</dbReference>
<dbReference type="Proteomes" id="UP001498501">
    <property type="component" value="Unassembled WGS sequence"/>
</dbReference>
<organism evidence="2 3">
    <name type="scientific">Acinetobacter junii</name>
    <dbReference type="NCBI Taxonomy" id="40215"/>
    <lineage>
        <taxon>Bacteria</taxon>
        <taxon>Pseudomonadati</taxon>
        <taxon>Pseudomonadota</taxon>
        <taxon>Gammaproteobacteria</taxon>
        <taxon>Moraxellales</taxon>
        <taxon>Moraxellaceae</taxon>
        <taxon>Acinetobacter</taxon>
    </lineage>
</organism>
<feature type="compositionally biased region" description="Low complexity" evidence="1">
    <location>
        <begin position="10"/>
        <end position="22"/>
    </location>
</feature>
<proteinExistence type="predicted"/>
<reference evidence="2 3" key="1">
    <citation type="submission" date="2024-03" db="EMBL/GenBank/DDBJ databases">
        <title>Cross-transmission of Acinetobacter junii carrying blaOXA-58 in a neonatal intensive care unit.</title>
        <authorList>
            <person name="Bour M."/>
            <person name="Potron A."/>
            <person name="Lecointe D."/>
        </authorList>
    </citation>
    <scope>NUCLEOTIDE SEQUENCE [LARGE SCALE GENOMIC DNA]</scope>
    <source>
        <strain evidence="2 3">21A3096 case 1</strain>
    </source>
</reference>
<gene>
    <name evidence="2" type="ORF">WM018_05065</name>
</gene>
<protein>
    <submittedName>
        <fullName evidence="2">Uncharacterized protein</fullName>
    </submittedName>
</protein>
<evidence type="ECO:0000313" key="3">
    <source>
        <dbReference type="Proteomes" id="UP001498501"/>
    </source>
</evidence>
<keyword evidence="3" id="KW-1185">Reference proteome</keyword>